<gene>
    <name evidence="3" type="ORF">ENC19_14180</name>
</gene>
<dbReference type="EMBL" id="SAIY01000004">
    <property type="protein sequence ID" value="NGM13734.1"/>
    <property type="molecule type" value="Genomic_DNA"/>
</dbReference>
<feature type="region of interest" description="Disordered" evidence="1">
    <location>
        <begin position="246"/>
        <end position="272"/>
    </location>
</feature>
<evidence type="ECO:0000313" key="3">
    <source>
        <dbReference type="EMBL" id="NGM13734.1"/>
    </source>
</evidence>
<feature type="transmembrane region" description="Helical" evidence="2">
    <location>
        <begin position="73"/>
        <end position="95"/>
    </location>
</feature>
<keyword evidence="4" id="KW-1185">Reference proteome</keyword>
<name>A0A6M1L658_9ACTN</name>
<feature type="compositionally biased region" description="Polar residues" evidence="1">
    <location>
        <begin position="251"/>
        <end position="260"/>
    </location>
</feature>
<dbReference type="AlphaFoldDB" id="A0A6M1L658"/>
<organism evidence="3 4">
    <name type="scientific">Verrucosispora sioxanthis</name>
    <dbReference type="NCBI Taxonomy" id="2499994"/>
    <lineage>
        <taxon>Bacteria</taxon>
        <taxon>Bacillati</taxon>
        <taxon>Actinomycetota</taxon>
        <taxon>Actinomycetes</taxon>
        <taxon>Micromonosporales</taxon>
        <taxon>Micromonosporaceae</taxon>
        <taxon>Micromonospora</taxon>
    </lineage>
</organism>
<protein>
    <submittedName>
        <fullName evidence="3">DUF3105 domain-containing protein</fullName>
    </submittedName>
</protein>
<dbReference type="Pfam" id="PF11303">
    <property type="entry name" value="DUF3105"/>
    <property type="match status" value="1"/>
</dbReference>
<dbReference type="Proteomes" id="UP000478148">
    <property type="component" value="Unassembled WGS sequence"/>
</dbReference>
<proteinExistence type="predicted"/>
<evidence type="ECO:0000313" key="4">
    <source>
        <dbReference type="Proteomes" id="UP000478148"/>
    </source>
</evidence>
<reference evidence="3 4" key="1">
    <citation type="submission" date="2020-02" db="EMBL/GenBank/DDBJ databases">
        <title>Draft Genome Sequence of Verrucosispora sp. Strain CWR15, Isolated from Gulf of Mexico Sponge.</title>
        <authorList>
            <person name="Kennedy S.J."/>
            <person name="Cella E."/>
            <person name="Azarian T."/>
            <person name="Baker B.J."/>
            <person name="Shaw L.N."/>
        </authorList>
    </citation>
    <scope>NUCLEOTIDE SEQUENCE [LARGE SCALE GENOMIC DNA]</scope>
    <source>
        <strain evidence="3 4">CWR15</strain>
    </source>
</reference>
<feature type="compositionally biased region" description="Low complexity" evidence="1">
    <location>
        <begin position="19"/>
        <end position="46"/>
    </location>
</feature>
<accession>A0A6M1L658</accession>
<keyword evidence="2" id="KW-0812">Transmembrane</keyword>
<feature type="region of interest" description="Disordered" evidence="1">
    <location>
        <begin position="1"/>
        <end position="64"/>
    </location>
</feature>
<comment type="caution">
    <text evidence="3">The sequence shown here is derived from an EMBL/GenBank/DDBJ whole genome shotgun (WGS) entry which is preliminary data.</text>
</comment>
<keyword evidence="2" id="KW-0472">Membrane</keyword>
<sequence length="272" mass="28298">MSISTPGGPERRPTVVSTGKKPAAGRPAAGAKATGAKAGPGKAGSAQRAGGGKGPRKPITPVKVSQGRSWGPIALFVAVGVLAASIIGFGAWATFKGSQSWEDKAADIAGIVNYRQDDPDSLTYESHQAGKIEYKYSPPVGGAHNNAWQRCLGDVYDAPIAAEHAVHSMEHGAVWLTYRPDLPAADVEKLASVIRGNDFMLMSPYEGLDAAVSLQAWGYQLKVDSADDPRIKEFVTTLAQNASIEPGVPCSSGNYTTGTGTEPRELAPPTGG</sequence>
<dbReference type="InterPro" id="IPR021454">
    <property type="entry name" value="DUF3105"/>
</dbReference>
<evidence type="ECO:0000256" key="1">
    <source>
        <dbReference type="SAM" id="MobiDB-lite"/>
    </source>
</evidence>
<evidence type="ECO:0000256" key="2">
    <source>
        <dbReference type="SAM" id="Phobius"/>
    </source>
</evidence>
<keyword evidence="2" id="KW-1133">Transmembrane helix</keyword>
<dbReference type="RefSeq" id="WP_164447661.1">
    <property type="nucleotide sequence ID" value="NZ_SAIY01000004.1"/>
</dbReference>